<dbReference type="GO" id="GO:0031956">
    <property type="term" value="F:medium-chain fatty acid-CoA ligase activity"/>
    <property type="evidence" value="ECO:0007669"/>
    <property type="project" value="TreeGrafter"/>
</dbReference>
<dbReference type="InterPro" id="IPR045851">
    <property type="entry name" value="AMP-bd_C_sf"/>
</dbReference>
<evidence type="ECO:0000313" key="4">
    <source>
        <dbReference type="EMBL" id="MXY33049.1"/>
    </source>
</evidence>
<dbReference type="GO" id="GO:0006631">
    <property type="term" value="P:fatty acid metabolic process"/>
    <property type="evidence" value="ECO:0007669"/>
    <property type="project" value="TreeGrafter"/>
</dbReference>
<evidence type="ECO:0000259" key="3">
    <source>
        <dbReference type="Pfam" id="PF00501"/>
    </source>
</evidence>
<dbReference type="Pfam" id="PF00501">
    <property type="entry name" value="AMP-binding"/>
    <property type="match status" value="1"/>
</dbReference>
<gene>
    <name evidence="4" type="ORF">F4Y60_02970</name>
</gene>
<proteinExistence type="inferred from homology"/>
<dbReference type="InterPro" id="IPR042099">
    <property type="entry name" value="ANL_N_sf"/>
</dbReference>
<feature type="non-terminal residue" evidence="4">
    <location>
        <position position="504"/>
    </location>
</feature>
<dbReference type="PANTHER" id="PTHR43201:SF5">
    <property type="entry name" value="MEDIUM-CHAIN ACYL-COA LIGASE ACSF2, MITOCHONDRIAL"/>
    <property type="match status" value="1"/>
</dbReference>
<dbReference type="InterPro" id="IPR000873">
    <property type="entry name" value="AMP-dep_synth/lig_dom"/>
</dbReference>
<evidence type="ECO:0000256" key="1">
    <source>
        <dbReference type="ARBA" id="ARBA00006432"/>
    </source>
</evidence>
<evidence type="ECO:0000256" key="2">
    <source>
        <dbReference type="ARBA" id="ARBA00022598"/>
    </source>
</evidence>
<dbReference type="AlphaFoldDB" id="A0A6B0XZK0"/>
<dbReference type="Gene3D" id="3.30.300.30">
    <property type="match status" value="1"/>
</dbReference>
<protein>
    <submittedName>
        <fullName evidence="4">AMP-binding protein</fullName>
    </submittedName>
</protein>
<name>A0A6B0XZK0_9RHOB</name>
<comment type="similarity">
    <text evidence="1">Belongs to the ATP-dependent AMP-binding enzyme family.</text>
</comment>
<dbReference type="PROSITE" id="PS00455">
    <property type="entry name" value="AMP_BINDING"/>
    <property type="match status" value="1"/>
</dbReference>
<dbReference type="InterPro" id="IPR020845">
    <property type="entry name" value="AMP-binding_CS"/>
</dbReference>
<feature type="domain" description="AMP-dependent synthetase/ligase" evidence="3">
    <location>
        <begin position="58"/>
        <end position="442"/>
    </location>
</feature>
<dbReference type="Gene3D" id="3.40.50.12780">
    <property type="entry name" value="N-terminal domain of ligase-like"/>
    <property type="match status" value="1"/>
</dbReference>
<dbReference type="SUPFAM" id="SSF56801">
    <property type="entry name" value="Acetyl-CoA synthetase-like"/>
    <property type="match status" value="1"/>
</dbReference>
<organism evidence="4">
    <name type="scientific">Boseongicola sp. SB0664_bin_43</name>
    <dbReference type="NCBI Taxonomy" id="2604844"/>
    <lineage>
        <taxon>Bacteria</taxon>
        <taxon>Pseudomonadati</taxon>
        <taxon>Pseudomonadota</taxon>
        <taxon>Alphaproteobacteria</taxon>
        <taxon>Rhodobacterales</taxon>
        <taxon>Paracoccaceae</taxon>
        <taxon>Boseongicola</taxon>
    </lineage>
</organism>
<reference evidence="4" key="1">
    <citation type="submission" date="2019-09" db="EMBL/GenBank/DDBJ databases">
        <title>Characterisation of the sponge microbiome using genome-centric metagenomics.</title>
        <authorList>
            <person name="Engelberts J.P."/>
            <person name="Robbins S.J."/>
            <person name="De Goeij J.M."/>
            <person name="Aranda M."/>
            <person name="Bell S.C."/>
            <person name="Webster N.S."/>
        </authorList>
    </citation>
    <scope>NUCLEOTIDE SEQUENCE</scope>
    <source>
        <strain evidence="4">SB0664_bin_43</strain>
    </source>
</reference>
<sequence>MSILNESLARRISDWDSRTDAPAETIAPMDGLSYVRGPSEPPLAYVTIPQLLGGAVSRFGPRDAVVFCEQGVRMSYYDLDRAVDEVASGLLALGLGKGDRLGIWSPNRIEWVLTQLATARAGVVLVNINPAYRPGELEYALNKAGCKALVAAGSFRASDYSAMIRSLAPELEECEPGRLHAARLPQLRSVVFMEEEPGAGAHSFQQLRRLGGPAQQLRLPEIDKTLSPDDAINIQFTSGTTGRPKGATLSHYNIVNNARFVTDRINLAETDRLAIPVPLYHCFGMVMGVLGAISKGAAAVFPGEGFDANQTLDALARERCTSVYGVPTMFVAMLEALEGEPRDLSSLRTGIMAGAPCPVDVLGRVNSDMNMKEVTIAYGMTETSPVSFQGFVDDPTDKRCETVGRVHPHLEVKIIDDEGRIVPVGTHGELCTRGYSVMKGYWHDDERTAESIVDGWMHTGDLAAFDEEGFCSIVGRVKDMIIRGGENIYPREVEECMTRHPKVS</sequence>
<dbReference type="EMBL" id="VXRY01000111">
    <property type="protein sequence ID" value="MXY33049.1"/>
    <property type="molecule type" value="Genomic_DNA"/>
</dbReference>
<keyword evidence="2" id="KW-0436">Ligase</keyword>
<dbReference type="FunFam" id="3.40.50.12780:FF:000003">
    <property type="entry name" value="Long-chain-fatty-acid--CoA ligase FadD"/>
    <property type="match status" value="1"/>
</dbReference>
<accession>A0A6B0XZK0</accession>
<comment type="caution">
    <text evidence="4">The sequence shown here is derived from an EMBL/GenBank/DDBJ whole genome shotgun (WGS) entry which is preliminary data.</text>
</comment>
<dbReference type="PANTHER" id="PTHR43201">
    <property type="entry name" value="ACYL-COA SYNTHETASE"/>
    <property type="match status" value="1"/>
</dbReference>